<dbReference type="PANTHER" id="PTHR46470:SF4">
    <property type="entry name" value="5-AMINO-6-(5-PHOSPHO-D-RIBITYLAMINO)URACIL PHOSPHATASE YIGB"/>
    <property type="match status" value="1"/>
</dbReference>
<keyword evidence="5" id="KW-1185">Reference proteome</keyword>
<dbReference type="InterPro" id="IPR051400">
    <property type="entry name" value="HAD-like_hydrolase"/>
</dbReference>
<gene>
    <name evidence="4" type="ORF">KDY119_02380</name>
</gene>
<dbReference type="AlphaFoldDB" id="A0A5P9QBN6"/>
<dbReference type="SUPFAM" id="SSF56784">
    <property type="entry name" value="HAD-like"/>
    <property type="match status" value="1"/>
</dbReference>
<dbReference type="NCBIfam" id="TIGR01509">
    <property type="entry name" value="HAD-SF-IA-v3"/>
    <property type="match status" value="1"/>
</dbReference>
<sequence>MSAAILPDGVEGVLLDVDDTLVDTRGAFAASVEAVWRAYLPHVPAERVPEMVALWRGDPHGHYRAYTRGELTFDEQRRLRADELHRTFGGPPVDEAAYPAWVEVFWGTFERSWRAHDDARATVDALRAAGLRVGAVTNAARAIQDRKLAATGLADVPVLVTVENFGVGKPDPRVFREGARLLGTDPARTVYVGDELDVDALGAVRAGLHGVWLDRPGTRRGDGHLEDPAAAAEAGVAVVPTLTAMVEATGQGVTF</sequence>
<evidence type="ECO:0000256" key="3">
    <source>
        <dbReference type="ARBA" id="ARBA00022842"/>
    </source>
</evidence>
<dbReference type="SFLD" id="SFLDG01129">
    <property type="entry name" value="C1.5:_HAD__Beta-PGM__Phosphata"/>
    <property type="match status" value="1"/>
</dbReference>
<evidence type="ECO:0000256" key="1">
    <source>
        <dbReference type="ARBA" id="ARBA00001946"/>
    </source>
</evidence>
<dbReference type="InterPro" id="IPR036412">
    <property type="entry name" value="HAD-like_sf"/>
</dbReference>
<dbReference type="Proteomes" id="UP000326702">
    <property type="component" value="Chromosome"/>
</dbReference>
<name>A0A5P9QBN6_9MICO</name>
<accession>A0A5P9QBN6</accession>
<dbReference type="GO" id="GO:0044281">
    <property type="term" value="P:small molecule metabolic process"/>
    <property type="evidence" value="ECO:0007669"/>
    <property type="project" value="UniProtKB-ARBA"/>
</dbReference>
<reference evidence="4 5" key="1">
    <citation type="submission" date="2019-10" db="EMBL/GenBank/DDBJ databases">
        <title>Genome sequence of Luteimicrobium xylanilyticum HY-24.</title>
        <authorList>
            <person name="Kim D.Y."/>
            <person name="Park H.-Y."/>
        </authorList>
    </citation>
    <scope>NUCLEOTIDE SEQUENCE [LARGE SCALE GENOMIC DNA]</scope>
    <source>
        <strain evidence="4 5">HY-24</strain>
    </source>
</reference>
<dbReference type="PRINTS" id="PR00413">
    <property type="entry name" value="HADHALOGNASE"/>
</dbReference>
<proteinExistence type="predicted"/>
<dbReference type="OrthoDB" id="9810501at2"/>
<keyword evidence="3" id="KW-0460">Magnesium</keyword>
<dbReference type="PANTHER" id="PTHR46470">
    <property type="entry name" value="N-ACYLNEURAMINATE-9-PHOSPHATASE"/>
    <property type="match status" value="1"/>
</dbReference>
<dbReference type="GO" id="GO:0016787">
    <property type="term" value="F:hydrolase activity"/>
    <property type="evidence" value="ECO:0007669"/>
    <property type="project" value="UniProtKB-KW"/>
</dbReference>
<keyword evidence="2" id="KW-0378">Hydrolase</keyword>
<evidence type="ECO:0000313" key="5">
    <source>
        <dbReference type="Proteomes" id="UP000326702"/>
    </source>
</evidence>
<dbReference type="KEGG" id="lxl:KDY119_02380"/>
<dbReference type="Pfam" id="PF00702">
    <property type="entry name" value="Hydrolase"/>
    <property type="match status" value="1"/>
</dbReference>
<protein>
    <submittedName>
        <fullName evidence="4">Glyceraldehyde 3-phosphate phosphatase</fullName>
    </submittedName>
</protein>
<dbReference type="InterPro" id="IPR023214">
    <property type="entry name" value="HAD_sf"/>
</dbReference>
<dbReference type="SFLD" id="SFLDS00003">
    <property type="entry name" value="Haloacid_Dehalogenase"/>
    <property type="match status" value="1"/>
</dbReference>
<dbReference type="NCBIfam" id="TIGR01549">
    <property type="entry name" value="HAD-SF-IA-v1"/>
    <property type="match status" value="1"/>
</dbReference>
<dbReference type="EMBL" id="CP045529">
    <property type="protein sequence ID" value="QFU98858.1"/>
    <property type="molecule type" value="Genomic_DNA"/>
</dbReference>
<organism evidence="4 5">
    <name type="scientific">Luteimicrobium xylanilyticum</name>
    <dbReference type="NCBI Taxonomy" id="1133546"/>
    <lineage>
        <taxon>Bacteria</taxon>
        <taxon>Bacillati</taxon>
        <taxon>Actinomycetota</taxon>
        <taxon>Actinomycetes</taxon>
        <taxon>Micrococcales</taxon>
        <taxon>Luteimicrobium</taxon>
    </lineage>
</organism>
<dbReference type="Gene3D" id="3.40.50.1000">
    <property type="entry name" value="HAD superfamily/HAD-like"/>
    <property type="match status" value="1"/>
</dbReference>
<dbReference type="InterPro" id="IPR006439">
    <property type="entry name" value="HAD-SF_hydro_IA"/>
</dbReference>
<evidence type="ECO:0000313" key="4">
    <source>
        <dbReference type="EMBL" id="QFU98858.1"/>
    </source>
</evidence>
<evidence type="ECO:0000256" key="2">
    <source>
        <dbReference type="ARBA" id="ARBA00022801"/>
    </source>
</evidence>
<dbReference type="Gene3D" id="1.20.120.1600">
    <property type="match status" value="1"/>
</dbReference>
<dbReference type="RefSeq" id="WP_036949383.1">
    <property type="nucleotide sequence ID" value="NZ_BAABIH010000020.1"/>
</dbReference>
<comment type="cofactor">
    <cofactor evidence="1">
        <name>Mg(2+)</name>
        <dbReference type="ChEBI" id="CHEBI:18420"/>
    </cofactor>
</comment>